<sequence length="381" mass="44017">MKINFFGTTSTESFKTLKLPERICIHILSFIEPNNLDRLMLVSQTWKELIKKTKSHMALMPSIKRIPLLEPYDLGQLGIYPLSGGMTNCTFKIRLRKKNRWVLRVPGEGSTVFVDRKIEANNARQAANLHINVAIDFFDPHDGLQLTRYLNNNRTLEEELKTNPLILKAVAAVLKSLHNSTPFPNEVNLFRRNKELMAVLKNKHAKLLPMDVESVETVMEQIQTLTNNYTIPLSPCHNDVTASNFLVSENPETQEKWVKLLDFELSANNDRACDIAYLFWDADLSPQHTELFVESYFGQCNETVLSWLYLYKPVIGWWYTIWSWTQIANNANACAPEAYMELATRSYEKTKNYLKTEEFKTAFNFIESETQSASFTGLRHF</sequence>
<dbReference type="Proteomes" id="UP000201728">
    <property type="component" value="Chromosome"/>
</dbReference>
<accession>A0A222P6M2</accession>
<dbReference type="InterPro" id="IPR001810">
    <property type="entry name" value="F-box_dom"/>
</dbReference>
<dbReference type="PANTHER" id="PTHR22603:SF66">
    <property type="entry name" value="ETHANOLAMINE KINASE"/>
    <property type="match status" value="1"/>
</dbReference>
<dbReference type="KEGG" id="lcd:clem_14495"/>
<dbReference type="GO" id="GO:0006646">
    <property type="term" value="P:phosphatidylethanolamine biosynthetic process"/>
    <property type="evidence" value="ECO:0007669"/>
    <property type="project" value="TreeGrafter"/>
</dbReference>
<dbReference type="Gene3D" id="1.20.1280.50">
    <property type="match status" value="1"/>
</dbReference>
<feature type="domain" description="F-box" evidence="1">
    <location>
        <begin position="13"/>
        <end position="59"/>
    </location>
</feature>
<dbReference type="CDD" id="cd09917">
    <property type="entry name" value="F-box_SF"/>
    <property type="match status" value="1"/>
</dbReference>
<dbReference type="PROSITE" id="PS50181">
    <property type="entry name" value="FBOX"/>
    <property type="match status" value="1"/>
</dbReference>
<gene>
    <name evidence="2" type="ORF">clem_14495</name>
</gene>
<proteinExistence type="predicted"/>
<evidence type="ECO:0000313" key="2">
    <source>
        <dbReference type="EMBL" id="ASQ47425.1"/>
    </source>
</evidence>
<dbReference type="PANTHER" id="PTHR22603">
    <property type="entry name" value="CHOLINE/ETHANOALAMINE KINASE"/>
    <property type="match status" value="1"/>
</dbReference>
<dbReference type="SUPFAM" id="SSF81383">
    <property type="entry name" value="F-box domain"/>
    <property type="match status" value="1"/>
</dbReference>
<evidence type="ECO:0000259" key="1">
    <source>
        <dbReference type="PROSITE" id="PS50181"/>
    </source>
</evidence>
<dbReference type="Pfam" id="PF01633">
    <property type="entry name" value="Choline_kinase"/>
    <property type="match status" value="1"/>
</dbReference>
<name>A0A222P6M2_9GAMM</name>
<reference evidence="3" key="1">
    <citation type="submission" date="2016-07" db="EMBL/GenBank/DDBJ databases">
        <authorList>
            <person name="Florea S."/>
            <person name="Webb J.S."/>
            <person name="Jaromczyk J."/>
            <person name="Schardl C.L."/>
        </authorList>
    </citation>
    <scope>NUCLEOTIDE SEQUENCE [LARGE SCALE GENOMIC DNA]</scope>
    <source>
        <strain evidence="3">CDC-D5610</strain>
    </source>
</reference>
<dbReference type="CDD" id="cd05151">
    <property type="entry name" value="ChoK-like"/>
    <property type="match status" value="1"/>
</dbReference>
<dbReference type="GO" id="GO:0004305">
    <property type="term" value="F:ethanolamine kinase activity"/>
    <property type="evidence" value="ECO:0007669"/>
    <property type="project" value="TreeGrafter"/>
</dbReference>
<dbReference type="Pfam" id="PF12937">
    <property type="entry name" value="F-box-like"/>
    <property type="match status" value="1"/>
</dbReference>
<dbReference type="InterPro" id="IPR036047">
    <property type="entry name" value="F-box-like_dom_sf"/>
</dbReference>
<keyword evidence="3" id="KW-1185">Reference proteome</keyword>
<organism evidence="2 3">
    <name type="scientific">Legionella clemsonensis</name>
    <dbReference type="NCBI Taxonomy" id="1867846"/>
    <lineage>
        <taxon>Bacteria</taxon>
        <taxon>Pseudomonadati</taxon>
        <taxon>Pseudomonadota</taxon>
        <taxon>Gammaproteobacteria</taxon>
        <taxon>Legionellales</taxon>
        <taxon>Legionellaceae</taxon>
        <taxon>Legionella</taxon>
    </lineage>
</organism>
<dbReference type="InterPro" id="IPR011009">
    <property type="entry name" value="Kinase-like_dom_sf"/>
</dbReference>
<dbReference type="GO" id="GO:0005737">
    <property type="term" value="C:cytoplasm"/>
    <property type="evidence" value="ECO:0007669"/>
    <property type="project" value="TreeGrafter"/>
</dbReference>
<dbReference type="Gene3D" id="3.90.1200.10">
    <property type="match status" value="1"/>
</dbReference>
<dbReference type="SUPFAM" id="SSF56112">
    <property type="entry name" value="Protein kinase-like (PK-like)"/>
    <property type="match status" value="1"/>
</dbReference>
<evidence type="ECO:0000313" key="3">
    <source>
        <dbReference type="Proteomes" id="UP000201728"/>
    </source>
</evidence>
<protein>
    <submittedName>
        <fullName evidence="2">Choline/ethanolamine kinase</fullName>
    </submittedName>
</protein>
<keyword evidence="2" id="KW-0418">Kinase</keyword>
<dbReference type="EMBL" id="CP016397">
    <property type="protein sequence ID" value="ASQ47425.1"/>
    <property type="molecule type" value="Genomic_DNA"/>
</dbReference>
<dbReference type="AlphaFoldDB" id="A0A222P6M2"/>
<dbReference type="Gene3D" id="3.30.200.20">
    <property type="entry name" value="Phosphorylase Kinase, domain 1"/>
    <property type="match status" value="1"/>
</dbReference>
<keyword evidence="2" id="KW-0808">Transferase</keyword>
<dbReference type="RefSeq" id="WP_198333138.1">
    <property type="nucleotide sequence ID" value="NZ_CP016397.1"/>
</dbReference>